<accession>A0A6I5KQA4</accession>
<dbReference type="AlphaFoldDB" id="A0A6I5KQA4"/>
<dbReference type="Proteomes" id="UP000468707">
    <property type="component" value="Unassembled WGS sequence"/>
</dbReference>
<proteinExistence type="predicted"/>
<keyword evidence="2" id="KW-1185">Reference proteome</keyword>
<dbReference type="EMBL" id="JAAAMI010000001">
    <property type="protein sequence ID" value="NDV42075.1"/>
    <property type="molecule type" value="Genomic_DNA"/>
</dbReference>
<evidence type="ECO:0000313" key="1">
    <source>
        <dbReference type="EMBL" id="NDV42075.1"/>
    </source>
</evidence>
<name>A0A6I5KQA4_9FLAO</name>
<evidence type="ECO:0000313" key="2">
    <source>
        <dbReference type="Proteomes" id="UP000468707"/>
    </source>
</evidence>
<organism evidence="1 2">
    <name type="scientific">Flagellimonas sediminis</name>
    <dbReference type="NCBI Taxonomy" id="2696468"/>
    <lineage>
        <taxon>Bacteria</taxon>
        <taxon>Pseudomonadati</taxon>
        <taxon>Bacteroidota</taxon>
        <taxon>Flavobacteriia</taxon>
        <taxon>Flavobacteriales</taxon>
        <taxon>Flavobacteriaceae</taxon>
        <taxon>Flagellimonas</taxon>
    </lineage>
</organism>
<protein>
    <submittedName>
        <fullName evidence="1">Uncharacterized protein</fullName>
    </submittedName>
</protein>
<dbReference type="RefSeq" id="WP_163632497.1">
    <property type="nucleotide sequence ID" value="NZ_JAAAMI010000001.1"/>
</dbReference>
<reference evidence="1 2" key="1">
    <citation type="submission" date="2020-01" db="EMBL/GenBank/DDBJ databases">
        <title>Muricauda sediminis sp.nov. 40Bstr401.</title>
        <authorList>
            <person name="Xue Z."/>
            <person name="Zhu S."/>
            <person name="Ren N."/>
            <person name="Chen T."/>
            <person name="Chen X."/>
            <person name="Chen J."/>
            <person name="Yang J."/>
        </authorList>
    </citation>
    <scope>NUCLEOTIDE SEQUENCE [LARGE SCALE GENOMIC DNA]</scope>
    <source>
        <strain evidence="1 2">40Bstr401</strain>
    </source>
</reference>
<gene>
    <name evidence="1" type="ORF">GTK07_01945</name>
</gene>
<comment type="caution">
    <text evidence="1">The sequence shown here is derived from an EMBL/GenBank/DDBJ whole genome shotgun (WGS) entry which is preliminary data.</text>
</comment>
<sequence>MRVQSTYEKLSVFFTNTRIWKIEDLDAEFGFHLVCEDWNESHTGFPKYEKVKINSIDWKNRTLWVSMEKRQLKEIGEKAILELKRALEL</sequence>